<reference evidence="3" key="2">
    <citation type="journal article" date="2021" name="PeerJ">
        <title>Extensive microbial diversity within the chicken gut microbiome revealed by metagenomics and culture.</title>
        <authorList>
            <person name="Gilroy R."/>
            <person name="Ravi A."/>
            <person name="Getino M."/>
            <person name="Pursley I."/>
            <person name="Horton D.L."/>
            <person name="Alikhan N.F."/>
            <person name="Baker D."/>
            <person name="Gharbi K."/>
            <person name="Hall N."/>
            <person name="Watson M."/>
            <person name="Adriaenssens E.M."/>
            <person name="Foster-Nyarko E."/>
            <person name="Jarju S."/>
            <person name="Secka A."/>
            <person name="Antonio M."/>
            <person name="Oren A."/>
            <person name="Chaudhuri R.R."/>
            <person name="La Ragione R."/>
            <person name="Hildebrand F."/>
            <person name="Pallen M.J."/>
        </authorList>
    </citation>
    <scope>NUCLEOTIDE SEQUENCE</scope>
    <source>
        <strain evidence="3">CHK123-3438</strain>
    </source>
</reference>
<keyword evidence="2" id="KW-1133">Transmembrane helix</keyword>
<keyword evidence="2" id="KW-0812">Transmembrane</keyword>
<evidence type="ECO:0000313" key="4">
    <source>
        <dbReference type="Proteomes" id="UP000886860"/>
    </source>
</evidence>
<feature type="region of interest" description="Disordered" evidence="1">
    <location>
        <begin position="1"/>
        <end position="22"/>
    </location>
</feature>
<protein>
    <submittedName>
        <fullName evidence="3">Uncharacterized protein</fullName>
    </submittedName>
</protein>
<feature type="non-terminal residue" evidence="3">
    <location>
        <position position="120"/>
    </location>
</feature>
<accession>A0A9D1GJJ4</accession>
<evidence type="ECO:0000256" key="1">
    <source>
        <dbReference type="SAM" id="MobiDB-lite"/>
    </source>
</evidence>
<feature type="compositionally biased region" description="Low complexity" evidence="1">
    <location>
        <begin position="8"/>
        <end position="17"/>
    </location>
</feature>
<sequence>MNRINHHAPAADAPAIPQKSGGAFGIPELRPPIRRRIIRVNHHAAALLLAGAAGVFAYFSPYIQEEPWKLAANDSVSALENGPGGSGTAAGGETLPALEGISYYDDQWALENKGNMQRVM</sequence>
<name>A0A9D1GJJ4_9FIRM</name>
<evidence type="ECO:0000313" key="3">
    <source>
        <dbReference type="EMBL" id="HIT42273.1"/>
    </source>
</evidence>
<proteinExistence type="predicted"/>
<dbReference type="AlphaFoldDB" id="A0A9D1GJJ4"/>
<dbReference type="Proteomes" id="UP000886860">
    <property type="component" value="Unassembled WGS sequence"/>
</dbReference>
<gene>
    <name evidence="3" type="ORF">IAB60_09320</name>
</gene>
<keyword evidence="2" id="KW-0472">Membrane</keyword>
<feature type="transmembrane region" description="Helical" evidence="2">
    <location>
        <begin position="44"/>
        <end position="63"/>
    </location>
</feature>
<reference evidence="3" key="1">
    <citation type="submission" date="2020-10" db="EMBL/GenBank/DDBJ databases">
        <authorList>
            <person name="Gilroy R."/>
        </authorList>
    </citation>
    <scope>NUCLEOTIDE SEQUENCE</scope>
    <source>
        <strain evidence="3">CHK123-3438</strain>
    </source>
</reference>
<evidence type="ECO:0000256" key="2">
    <source>
        <dbReference type="SAM" id="Phobius"/>
    </source>
</evidence>
<comment type="caution">
    <text evidence="3">The sequence shown here is derived from an EMBL/GenBank/DDBJ whole genome shotgun (WGS) entry which is preliminary data.</text>
</comment>
<organism evidence="3 4">
    <name type="scientific">Candidatus Caccovicinus merdipullorum</name>
    <dbReference type="NCBI Taxonomy" id="2840724"/>
    <lineage>
        <taxon>Bacteria</taxon>
        <taxon>Bacillati</taxon>
        <taxon>Bacillota</taxon>
        <taxon>Clostridia</taxon>
        <taxon>Eubacteriales</taxon>
        <taxon>Candidatus Caccovicinus</taxon>
    </lineage>
</organism>
<dbReference type="EMBL" id="DVKS01000159">
    <property type="protein sequence ID" value="HIT42273.1"/>
    <property type="molecule type" value="Genomic_DNA"/>
</dbReference>